<proteinExistence type="predicted"/>
<dbReference type="SMART" id="SM00897">
    <property type="entry name" value="FIST"/>
    <property type="match status" value="1"/>
</dbReference>
<dbReference type="InterPro" id="IPR013702">
    <property type="entry name" value="FIST_domain_N"/>
</dbReference>
<keyword evidence="5" id="KW-1185">Reference proteome</keyword>
<evidence type="ECO:0000259" key="2">
    <source>
        <dbReference type="SMART" id="SM00897"/>
    </source>
</evidence>
<dbReference type="PANTHER" id="PTHR40252">
    <property type="entry name" value="BLR0328 PROTEIN"/>
    <property type="match status" value="1"/>
</dbReference>
<evidence type="ECO:0000313" key="4">
    <source>
        <dbReference type="EMBL" id="QRZ12778.1"/>
    </source>
</evidence>
<name>A0ABX7JHA2_9RHOB</name>
<dbReference type="InterPro" id="IPR019494">
    <property type="entry name" value="FIST_C"/>
</dbReference>
<dbReference type="Pfam" id="PF10442">
    <property type="entry name" value="FIST_C"/>
    <property type="match status" value="1"/>
</dbReference>
<evidence type="ECO:0000313" key="5">
    <source>
        <dbReference type="Proteomes" id="UP000663629"/>
    </source>
</evidence>
<dbReference type="Pfam" id="PF08495">
    <property type="entry name" value="FIST"/>
    <property type="match status" value="1"/>
</dbReference>
<gene>
    <name evidence="4" type="ORF">JWJ88_09185</name>
</gene>
<feature type="region of interest" description="Disordered" evidence="1">
    <location>
        <begin position="1"/>
        <end position="24"/>
    </location>
</feature>
<dbReference type="Proteomes" id="UP000663629">
    <property type="component" value="Chromosome 1"/>
</dbReference>
<reference evidence="4 5" key="1">
    <citation type="submission" date="2021-02" db="EMBL/GenBank/DDBJ databases">
        <title>Paracoccus methylovroum sp.nov., a new methanol and methylamine utilizing methylotrophic denitrifer.</title>
        <authorList>
            <person name="Timsy T."/>
            <person name="Behrendt U."/>
            <person name="Ulrich A."/>
            <person name="Spanner T."/>
            <person name="Foesel B.U."/>
            <person name="Horn M.A."/>
            <person name="Kolb S."/>
        </authorList>
    </citation>
    <scope>NUCLEOTIDE SEQUENCE [LARGE SCALE GENOMIC DNA]</scope>
    <source>
        <strain evidence="4 5">H4-D09</strain>
    </source>
</reference>
<organism evidence="4 5">
    <name type="scientific">Paracoccus methylovorus</name>
    <dbReference type="NCBI Taxonomy" id="2812658"/>
    <lineage>
        <taxon>Bacteria</taxon>
        <taxon>Pseudomonadati</taxon>
        <taxon>Pseudomonadota</taxon>
        <taxon>Alphaproteobacteria</taxon>
        <taxon>Rhodobacterales</taxon>
        <taxon>Paracoccaceae</taxon>
        <taxon>Paracoccus</taxon>
    </lineage>
</organism>
<dbReference type="RefSeq" id="WP_205293805.1">
    <property type="nucleotide sequence ID" value="NZ_CP070368.1"/>
</dbReference>
<accession>A0ABX7JHA2</accession>
<sequence length="397" mass="42080">MSGAPPKPWPAARTGTQAGAQPVAMPPAPVALSVPADGADTVRRIASAMAPLDPALVLLFGMPSEGLPALGAALRDALGQGCRIVGCSSVGEIGPRGYCAQTVTALGFPSASFRVGICVLRDQALVPVSEWMSTLRRFQSDFRHDLRRSSFGVLLADALARQEDVLTATLDAAIPGLPVVGGSSAEGMRFGPTCQMVDGQAHSGAALFLLIETDLAAAEVSFSHFSPTDRRAVVTAADRHNRLILELNGEPAAQEYARLAGLAVEALTPTEFARHPLLLRTGRRHHVRAIRAITPQGGLQLLSGIEAGNILTLGRAMDMTRGFADVLDALPRPPLMVLGFDCVLRRLALERAGMDRQMSELLTRYRVAGFNTYGEQHSGMHVNQTFVGMALMPPEPG</sequence>
<dbReference type="PANTHER" id="PTHR40252:SF2">
    <property type="entry name" value="BLR0328 PROTEIN"/>
    <property type="match status" value="1"/>
</dbReference>
<feature type="domain" description="FIST" evidence="2">
    <location>
        <begin position="53"/>
        <end position="251"/>
    </location>
</feature>
<evidence type="ECO:0000256" key="1">
    <source>
        <dbReference type="SAM" id="MobiDB-lite"/>
    </source>
</evidence>
<feature type="domain" description="FIST C-domain" evidence="3">
    <location>
        <begin position="252"/>
        <end position="379"/>
    </location>
</feature>
<evidence type="ECO:0000259" key="3">
    <source>
        <dbReference type="SMART" id="SM01204"/>
    </source>
</evidence>
<dbReference type="EMBL" id="CP070368">
    <property type="protein sequence ID" value="QRZ12778.1"/>
    <property type="molecule type" value="Genomic_DNA"/>
</dbReference>
<dbReference type="SMART" id="SM01204">
    <property type="entry name" value="FIST_C"/>
    <property type="match status" value="1"/>
</dbReference>
<protein>
    <submittedName>
        <fullName evidence="4">FIST C-terminal domain-containing protein</fullName>
    </submittedName>
</protein>